<evidence type="ECO:0000313" key="1">
    <source>
        <dbReference type="EMBL" id="PWW37399.1"/>
    </source>
</evidence>
<dbReference type="InterPro" id="IPR010064">
    <property type="entry name" value="HK97-gp10_tail"/>
</dbReference>
<sequence length="128" mass="14072">MAGRVELQGVEQMLAAIRQKMGDGAKTLENKALREGGEIFAAAQRESVAVSGYNHLHIKDDIKVSSVRSKNGDKYVAIGPGKATGWRAHFLEFGTSKMPAQPFIYPSFHEQKARVAQFMASEFSKAMQ</sequence>
<dbReference type="RefSeq" id="WP_110000812.1">
    <property type="nucleotide sequence ID" value="NZ_QGTZ01000009.1"/>
</dbReference>
<reference evidence="1 2" key="1">
    <citation type="submission" date="2018-05" db="EMBL/GenBank/DDBJ databases">
        <title>Freshwater and sediment microbial communities from various areas in North America, analyzing microbe dynamics in response to fracking.</title>
        <authorList>
            <person name="Lamendella R."/>
        </authorList>
    </citation>
    <scope>NUCLEOTIDE SEQUENCE [LARGE SCALE GENOMIC DNA]</scope>
    <source>
        <strain evidence="1 2">DB-3</strain>
    </source>
</reference>
<organism evidence="1 2">
    <name type="scientific">Paenibacillus pabuli</name>
    <dbReference type="NCBI Taxonomy" id="1472"/>
    <lineage>
        <taxon>Bacteria</taxon>
        <taxon>Bacillati</taxon>
        <taxon>Bacillota</taxon>
        <taxon>Bacilli</taxon>
        <taxon>Bacillales</taxon>
        <taxon>Paenibacillaceae</taxon>
        <taxon>Paenibacillus</taxon>
    </lineage>
</organism>
<evidence type="ECO:0000313" key="2">
    <source>
        <dbReference type="Proteomes" id="UP000247078"/>
    </source>
</evidence>
<dbReference type="AlphaFoldDB" id="A0A855Y3S0"/>
<dbReference type="Proteomes" id="UP000247078">
    <property type="component" value="Unassembled WGS sequence"/>
</dbReference>
<dbReference type="EMBL" id="QGTZ01000009">
    <property type="protein sequence ID" value="PWW37399.1"/>
    <property type="molecule type" value="Genomic_DNA"/>
</dbReference>
<protein>
    <submittedName>
        <fullName evidence="1">HK97 gp10 family phage protein</fullName>
    </submittedName>
</protein>
<proteinExistence type="predicted"/>
<dbReference type="Pfam" id="PF04883">
    <property type="entry name" value="HK97-gp10_like"/>
    <property type="match status" value="1"/>
</dbReference>
<dbReference type="NCBIfam" id="TIGR01725">
    <property type="entry name" value="phge_HK97_gp10"/>
    <property type="match status" value="1"/>
</dbReference>
<name>A0A855Y3S0_9BACL</name>
<gene>
    <name evidence="1" type="ORF">DET56_109286</name>
</gene>
<comment type="caution">
    <text evidence="1">The sequence shown here is derived from an EMBL/GenBank/DDBJ whole genome shotgun (WGS) entry which is preliminary data.</text>
</comment>
<accession>A0A855Y3S0</accession>